<dbReference type="GO" id="GO:0005737">
    <property type="term" value="C:cytoplasm"/>
    <property type="evidence" value="ECO:0007669"/>
    <property type="project" value="UniProtKB-SubCell"/>
</dbReference>
<dbReference type="InterPro" id="IPR045168">
    <property type="entry name" value="YTH_prot"/>
</dbReference>
<dbReference type="PROSITE" id="PS50882">
    <property type="entry name" value="YTH"/>
    <property type="match status" value="1"/>
</dbReference>
<name>A0A067JS81_JATCU</name>
<dbReference type="FunFam" id="3.10.590.10:FF:000001">
    <property type="entry name" value="YTH domain family 1, isoform CRA_a"/>
    <property type="match status" value="1"/>
</dbReference>
<dbReference type="GO" id="GO:1990247">
    <property type="term" value="F:N6-methyladenosine-containing RNA reader activity"/>
    <property type="evidence" value="ECO:0007669"/>
    <property type="project" value="UniProtKB-UniRule"/>
</dbReference>
<comment type="subcellular location">
    <subcellularLocation>
        <location evidence="1">Cytoplasm</location>
    </subcellularLocation>
</comment>
<keyword evidence="7" id="KW-1185">Reference proteome</keyword>
<dbReference type="InterPro" id="IPR007275">
    <property type="entry name" value="YTH_domain"/>
</dbReference>
<keyword evidence="2" id="KW-0963">Cytoplasm</keyword>
<dbReference type="Proteomes" id="UP000027138">
    <property type="component" value="Unassembled WGS sequence"/>
</dbReference>
<evidence type="ECO:0000256" key="3">
    <source>
        <dbReference type="ARBA" id="ARBA00022884"/>
    </source>
</evidence>
<dbReference type="AlphaFoldDB" id="A0A067JS81"/>
<dbReference type="Pfam" id="PF04146">
    <property type="entry name" value="YTH"/>
    <property type="match status" value="1"/>
</dbReference>
<gene>
    <name evidence="6" type="ORF">JCGZ_17969</name>
</gene>
<dbReference type="STRING" id="180498.A0A067JS81"/>
<organism evidence="6 7">
    <name type="scientific">Jatropha curcas</name>
    <name type="common">Barbados nut</name>
    <dbReference type="NCBI Taxonomy" id="180498"/>
    <lineage>
        <taxon>Eukaryota</taxon>
        <taxon>Viridiplantae</taxon>
        <taxon>Streptophyta</taxon>
        <taxon>Embryophyta</taxon>
        <taxon>Tracheophyta</taxon>
        <taxon>Spermatophyta</taxon>
        <taxon>Magnoliopsida</taxon>
        <taxon>eudicotyledons</taxon>
        <taxon>Gunneridae</taxon>
        <taxon>Pentapetalae</taxon>
        <taxon>rosids</taxon>
        <taxon>fabids</taxon>
        <taxon>Malpighiales</taxon>
        <taxon>Euphorbiaceae</taxon>
        <taxon>Crotonoideae</taxon>
        <taxon>Jatropheae</taxon>
        <taxon>Jatropha</taxon>
    </lineage>
</organism>
<dbReference type="GO" id="GO:0061157">
    <property type="term" value="P:mRNA destabilization"/>
    <property type="evidence" value="ECO:0007669"/>
    <property type="project" value="TreeGrafter"/>
</dbReference>
<dbReference type="OrthoDB" id="306690at2759"/>
<dbReference type="GO" id="GO:0003729">
    <property type="term" value="F:mRNA binding"/>
    <property type="evidence" value="ECO:0007669"/>
    <property type="project" value="UniProtKB-UniRule"/>
</dbReference>
<evidence type="ECO:0000256" key="4">
    <source>
        <dbReference type="RuleBase" id="RU369095"/>
    </source>
</evidence>
<dbReference type="PANTHER" id="PTHR12357">
    <property type="entry name" value="YTH YT521-B HOMOLOGY DOMAIN-CONTAINING"/>
    <property type="match status" value="1"/>
</dbReference>
<evidence type="ECO:0000313" key="7">
    <source>
        <dbReference type="Proteomes" id="UP000027138"/>
    </source>
</evidence>
<accession>A0A067JS81</accession>
<dbReference type="PANTHER" id="PTHR12357:SF120">
    <property type="entry name" value="YTH DOMAIN-CONTAINING FAMILY PROTEIN"/>
    <property type="match status" value="1"/>
</dbReference>
<dbReference type="KEGG" id="jcu:105644820"/>
<comment type="similarity">
    <text evidence="4">Belongs to the YTHDF family.</text>
</comment>
<dbReference type="Gene3D" id="3.10.590.10">
    <property type="entry name" value="ph1033 like domains"/>
    <property type="match status" value="1"/>
</dbReference>
<evidence type="ECO:0000256" key="1">
    <source>
        <dbReference type="ARBA" id="ARBA00004496"/>
    </source>
</evidence>
<dbReference type="EMBL" id="KK914893">
    <property type="protein sequence ID" value="KDP26811.1"/>
    <property type="molecule type" value="Genomic_DNA"/>
</dbReference>
<protein>
    <recommendedName>
        <fullName evidence="4">YTH domain-containing family protein</fullName>
    </recommendedName>
</protein>
<evidence type="ECO:0000256" key="2">
    <source>
        <dbReference type="ARBA" id="ARBA00022490"/>
    </source>
</evidence>
<proteinExistence type="inferred from homology"/>
<comment type="function">
    <text evidence="4">Specifically recognizes and binds N6-methyladenosine (m6A)-containing RNAs, and regulates mRNA stability. M6A is a modification present at internal sites of mRNAs and some non-coding RNAs and plays a role in mRNA stability and processing.</text>
</comment>
<keyword evidence="3 4" id="KW-0694">RNA-binding</keyword>
<evidence type="ECO:0000259" key="5">
    <source>
        <dbReference type="PROSITE" id="PS50882"/>
    </source>
</evidence>
<reference evidence="6 7" key="1">
    <citation type="journal article" date="2014" name="PLoS ONE">
        <title>Global Analysis of Gene Expression Profiles in Physic Nut (Jatropha curcas L.) Seedlings Exposed to Salt Stress.</title>
        <authorList>
            <person name="Zhang L."/>
            <person name="Zhang C."/>
            <person name="Wu P."/>
            <person name="Chen Y."/>
            <person name="Li M."/>
            <person name="Jiang H."/>
            <person name="Wu G."/>
        </authorList>
    </citation>
    <scope>NUCLEOTIDE SEQUENCE [LARGE SCALE GENOMIC DNA]</scope>
    <source>
        <strain evidence="7">cv. GZQX0401</strain>
        <tissue evidence="6">Young leaves</tissue>
    </source>
</reference>
<dbReference type="CDD" id="cd21134">
    <property type="entry name" value="YTH"/>
    <property type="match status" value="1"/>
</dbReference>
<feature type="domain" description="YTH" evidence="5">
    <location>
        <begin position="368"/>
        <end position="505"/>
    </location>
</feature>
<sequence>MSKDQVPSLAIEGNVVDSSRAAIAIGSLRVDASHNACPSQTQSIYHAGNGNMVGTWDTCLPDVNAEGLESSSYGVYTDSSSLPFHGYGGYTPQMPQRPYPSFATPPQPVNCHGQLLNVRELPNSEPPYYQQLISPNIPNISSQTSVSLAKLPVNINPQGDGNRFEPQPGYLPSLGSFGRGSNFSGESGGFKFLQQGYDGFENSGLWSDWSKPGIGKGSFAHLSSSTAGPKPIGSLGLSVNHFGMDSPKKESFYGFGSRLGSTYKSYPQGQNNRNSGYDVVSSSMFGMSGQSWPTLHEAKQGGRCNDFSCNCNIALDTLSERNRGPRAFKPRGPAAANGSVTDNHRNAVSDICNESYNRLDFVTDYKDAKFFVIKSYSEDNVHKSIKYSVWASTPNGNKKLDAAYHEAIEKHGACPVFLLFSVNASAQFCGVAEMVGPVDFDKSVDYWQQDKWSGQFPVKWHIIKDVPNNQFRHIVLENNDNKPVTNSRDTQEVELEHGVEMLKIFKNYESHSSILDDFHFYEERQKAMQARKSRQHQQATLVSSPVIGDNEQTPVSISNAFIQNMSKSFAEAVSLKETETKLSMSHLPHGAMGVQHENRS</sequence>
<evidence type="ECO:0000313" key="6">
    <source>
        <dbReference type="EMBL" id="KDP26811.1"/>
    </source>
</evidence>